<dbReference type="OrthoDB" id="10646970at2759"/>
<name>A0A177CA35_9PLEO</name>
<feature type="region of interest" description="Disordered" evidence="1">
    <location>
        <begin position="117"/>
        <end position="153"/>
    </location>
</feature>
<protein>
    <submittedName>
        <fullName evidence="2">Uncharacterized protein</fullName>
    </submittedName>
</protein>
<gene>
    <name evidence="2" type="ORF">CC84DRAFT_794612</name>
</gene>
<sequence>MTGSRDGCAANRTGRVVYAAAGRARRRPGMQCSARVSVAVGGDLGRQPPQRCRAGTEEDAFGRVVVNGRSPDSAAWSYLVLLTMLRAEGHRMRRGALTWGELGGWRGEAVAQLRARGVGPAQLQRSQQGRTTADDGGSRGSGAHERSCFVEPP</sequence>
<feature type="compositionally biased region" description="Basic and acidic residues" evidence="1">
    <location>
        <begin position="132"/>
        <end position="153"/>
    </location>
</feature>
<evidence type="ECO:0000313" key="2">
    <source>
        <dbReference type="EMBL" id="OAG04513.1"/>
    </source>
</evidence>
<evidence type="ECO:0000313" key="3">
    <source>
        <dbReference type="Proteomes" id="UP000077069"/>
    </source>
</evidence>
<evidence type="ECO:0000256" key="1">
    <source>
        <dbReference type="SAM" id="MobiDB-lite"/>
    </source>
</evidence>
<dbReference type="RefSeq" id="XP_018034878.1">
    <property type="nucleotide sequence ID" value="XM_018187431.1"/>
</dbReference>
<reference evidence="2 3" key="1">
    <citation type="submission" date="2016-05" db="EMBL/GenBank/DDBJ databases">
        <title>Comparative analysis of secretome profiles of manganese(II)-oxidizing ascomycete fungi.</title>
        <authorList>
            <consortium name="DOE Joint Genome Institute"/>
            <person name="Zeiner C.A."/>
            <person name="Purvine S.O."/>
            <person name="Zink E.M."/>
            <person name="Wu S."/>
            <person name="Pasa-Tolic L."/>
            <person name="Chaput D.L."/>
            <person name="Haridas S."/>
            <person name="Grigoriev I.V."/>
            <person name="Santelli C.M."/>
            <person name="Hansel C.M."/>
        </authorList>
    </citation>
    <scope>NUCLEOTIDE SEQUENCE [LARGE SCALE GENOMIC DNA]</scope>
    <source>
        <strain evidence="2 3">AP3s5-JAC2a</strain>
    </source>
</reference>
<dbReference type="GeneID" id="28770917"/>
<proteinExistence type="predicted"/>
<organism evidence="2 3">
    <name type="scientific">Paraphaeosphaeria sporulosa</name>
    <dbReference type="NCBI Taxonomy" id="1460663"/>
    <lineage>
        <taxon>Eukaryota</taxon>
        <taxon>Fungi</taxon>
        <taxon>Dikarya</taxon>
        <taxon>Ascomycota</taxon>
        <taxon>Pezizomycotina</taxon>
        <taxon>Dothideomycetes</taxon>
        <taxon>Pleosporomycetidae</taxon>
        <taxon>Pleosporales</taxon>
        <taxon>Massarineae</taxon>
        <taxon>Didymosphaeriaceae</taxon>
        <taxon>Paraphaeosphaeria</taxon>
    </lineage>
</organism>
<dbReference type="Proteomes" id="UP000077069">
    <property type="component" value="Unassembled WGS sequence"/>
</dbReference>
<dbReference type="InParanoid" id="A0A177CA35"/>
<dbReference type="AlphaFoldDB" id="A0A177CA35"/>
<accession>A0A177CA35</accession>
<dbReference type="EMBL" id="KV441553">
    <property type="protein sequence ID" value="OAG04513.1"/>
    <property type="molecule type" value="Genomic_DNA"/>
</dbReference>
<keyword evidence="3" id="KW-1185">Reference proteome</keyword>